<reference evidence="1" key="1">
    <citation type="submission" date="2020-04" db="EMBL/GenBank/DDBJ databases">
        <authorList>
            <person name="Chiriac C."/>
            <person name="Salcher M."/>
            <person name="Ghai R."/>
            <person name="Kavagutti S V."/>
        </authorList>
    </citation>
    <scope>NUCLEOTIDE SEQUENCE</scope>
</reference>
<dbReference type="EMBL" id="LR797240">
    <property type="protein sequence ID" value="CAB4196367.1"/>
    <property type="molecule type" value="Genomic_DNA"/>
</dbReference>
<dbReference type="EMBL" id="LR796438">
    <property type="protein sequence ID" value="CAB4144000.1"/>
    <property type="molecule type" value="Genomic_DNA"/>
</dbReference>
<evidence type="ECO:0000313" key="1">
    <source>
        <dbReference type="EMBL" id="CAB4144000.1"/>
    </source>
</evidence>
<evidence type="ECO:0000313" key="2">
    <source>
        <dbReference type="EMBL" id="CAB4169665.1"/>
    </source>
</evidence>
<dbReference type="EMBL" id="LR796845">
    <property type="protein sequence ID" value="CAB4169665.1"/>
    <property type="molecule type" value="Genomic_DNA"/>
</dbReference>
<protein>
    <submittedName>
        <fullName evidence="1">Uncharacterized protein</fullName>
    </submittedName>
</protein>
<proteinExistence type="predicted"/>
<gene>
    <name evidence="3" type="ORF">UFOVP1296_80</name>
    <name evidence="1" type="ORF">UFOVP471_13</name>
    <name evidence="2" type="ORF">UFOVP890_80</name>
</gene>
<sequence>MPEKVIIQVEVPTKYFISCLLGNGFETWSWWQIKHYLEPYSWNAVPDDHDLPFITLGIDDPDFEEGEQVKIKILSVNDIVKAYGLYMQESHCKESWENLDAATGDHIMQLALLGEYTYG</sequence>
<accession>A0A6J5MFT8</accession>
<name>A0A6J5MFT8_9CAUD</name>
<evidence type="ECO:0000313" key="3">
    <source>
        <dbReference type="EMBL" id="CAB4196367.1"/>
    </source>
</evidence>
<organism evidence="1">
    <name type="scientific">uncultured Caudovirales phage</name>
    <dbReference type="NCBI Taxonomy" id="2100421"/>
    <lineage>
        <taxon>Viruses</taxon>
        <taxon>Duplodnaviria</taxon>
        <taxon>Heunggongvirae</taxon>
        <taxon>Uroviricota</taxon>
        <taxon>Caudoviricetes</taxon>
        <taxon>Peduoviridae</taxon>
        <taxon>Maltschvirus</taxon>
        <taxon>Maltschvirus maltsch</taxon>
    </lineage>
</organism>